<dbReference type="GO" id="GO:0016491">
    <property type="term" value="F:oxidoreductase activity"/>
    <property type="evidence" value="ECO:0007669"/>
    <property type="project" value="InterPro"/>
</dbReference>
<sequence>MANWKLFGKVHQFVYRISKGKLGSSLAGIDMVVIYCIGRKSGRTRPTPIACYPYGNNVAVVASNNGSDKDPAWWLNLKANPRVEVQLGAEIFPVVAEEIVGDERKKLWPEIIKRNPAQRRHQEHTDRVLPVIYLRRV</sequence>
<dbReference type="InterPro" id="IPR012349">
    <property type="entry name" value="Split_barrel_FMN-bd"/>
</dbReference>
<dbReference type="PANTHER" id="PTHR39428">
    <property type="entry name" value="F420H(2)-DEPENDENT QUINONE REDUCTASE RV1261C"/>
    <property type="match status" value="1"/>
</dbReference>
<evidence type="ECO:0000256" key="1">
    <source>
        <dbReference type="ARBA" id="ARBA00008710"/>
    </source>
</evidence>
<keyword evidence="4" id="KW-1185">Reference proteome</keyword>
<evidence type="ECO:0000313" key="3">
    <source>
        <dbReference type="EMBL" id="KAA1192585.1"/>
    </source>
</evidence>
<dbReference type="PANTHER" id="PTHR39428:SF3">
    <property type="entry name" value="DEAZAFLAVIN-DEPENDENT NITROREDUCTASE"/>
    <property type="match status" value="1"/>
</dbReference>
<comment type="similarity">
    <text evidence="1">Belongs to the F420H(2)-dependent quinone reductase family.</text>
</comment>
<gene>
    <name evidence="3" type="ORF">F0M18_07915</name>
</gene>
<dbReference type="EMBL" id="VTUX01000003">
    <property type="protein sequence ID" value="KAA1192585.1"/>
    <property type="molecule type" value="Genomic_DNA"/>
</dbReference>
<proteinExistence type="inferred from homology"/>
<dbReference type="NCBIfam" id="TIGR00026">
    <property type="entry name" value="hi_GC_TIGR00026"/>
    <property type="match status" value="1"/>
</dbReference>
<dbReference type="GO" id="GO:0005886">
    <property type="term" value="C:plasma membrane"/>
    <property type="evidence" value="ECO:0007669"/>
    <property type="project" value="TreeGrafter"/>
</dbReference>
<dbReference type="Pfam" id="PF04075">
    <property type="entry name" value="F420H2_quin_red"/>
    <property type="match status" value="1"/>
</dbReference>
<evidence type="ECO:0000313" key="4">
    <source>
        <dbReference type="Proteomes" id="UP000323708"/>
    </source>
</evidence>
<dbReference type="Proteomes" id="UP000323708">
    <property type="component" value="Unassembled WGS sequence"/>
</dbReference>
<evidence type="ECO:0000256" key="2">
    <source>
        <dbReference type="ARBA" id="ARBA00049106"/>
    </source>
</evidence>
<dbReference type="Gene3D" id="2.30.110.10">
    <property type="entry name" value="Electron Transport, Fmn-binding Protein, Chain A"/>
    <property type="match status" value="1"/>
</dbReference>
<protein>
    <submittedName>
        <fullName evidence="3">Nitroreductase family deazaflavin-dependent oxidoreductase</fullName>
    </submittedName>
</protein>
<reference evidence="3 4" key="1">
    <citation type="submission" date="2019-09" db="EMBL/GenBank/DDBJ databases">
        <authorList>
            <person name="Chen X.-Y."/>
        </authorList>
    </citation>
    <scope>NUCLEOTIDE SEQUENCE [LARGE SCALE GENOMIC DNA]</scope>
    <source>
        <strain evidence="3 4">NY5</strain>
    </source>
</reference>
<comment type="caution">
    <text evidence="3">The sequence shown here is derived from an EMBL/GenBank/DDBJ whole genome shotgun (WGS) entry which is preliminary data.</text>
</comment>
<organism evidence="3 4">
    <name type="scientific">Pseudohalioglobus sediminis</name>
    <dbReference type="NCBI Taxonomy" id="2606449"/>
    <lineage>
        <taxon>Bacteria</taxon>
        <taxon>Pseudomonadati</taxon>
        <taxon>Pseudomonadota</taxon>
        <taxon>Gammaproteobacteria</taxon>
        <taxon>Cellvibrionales</taxon>
        <taxon>Halieaceae</taxon>
        <taxon>Pseudohalioglobus</taxon>
    </lineage>
</organism>
<name>A0A5B0X1M5_9GAMM</name>
<comment type="catalytic activity">
    <reaction evidence="2">
        <text>oxidized coenzyme F420-(gamma-L-Glu)(n) + a quinol + H(+) = reduced coenzyme F420-(gamma-L-Glu)(n) + a quinone</text>
        <dbReference type="Rhea" id="RHEA:39663"/>
        <dbReference type="Rhea" id="RHEA-COMP:12939"/>
        <dbReference type="Rhea" id="RHEA-COMP:14378"/>
        <dbReference type="ChEBI" id="CHEBI:15378"/>
        <dbReference type="ChEBI" id="CHEBI:24646"/>
        <dbReference type="ChEBI" id="CHEBI:132124"/>
        <dbReference type="ChEBI" id="CHEBI:133980"/>
        <dbReference type="ChEBI" id="CHEBI:139511"/>
    </reaction>
</comment>
<dbReference type="GO" id="GO:0070967">
    <property type="term" value="F:coenzyme F420 binding"/>
    <property type="evidence" value="ECO:0007669"/>
    <property type="project" value="TreeGrafter"/>
</dbReference>
<accession>A0A5B0X1M5</accession>
<dbReference type="RefSeq" id="WP_149610868.1">
    <property type="nucleotide sequence ID" value="NZ_VTUX01000003.1"/>
</dbReference>
<dbReference type="AlphaFoldDB" id="A0A5B0X1M5"/>
<dbReference type="InterPro" id="IPR004378">
    <property type="entry name" value="F420H2_quin_Rdtase"/>
</dbReference>